<reference evidence="9" key="2">
    <citation type="submission" date="2013-12" db="EMBL/GenBank/DDBJ databases">
        <authorList>
            <person name="Yu Y."/>
            <person name="Lee S."/>
            <person name="de Baynast K."/>
            <person name="Wissotski M."/>
            <person name="Liu L."/>
            <person name="Talag J."/>
            <person name="Goicoechea J."/>
            <person name="Angelova A."/>
            <person name="Jetty R."/>
            <person name="Kudrna D."/>
            <person name="Golser W."/>
            <person name="Rivera L."/>
            <person name="Zhang J."/>
            <person name="Wing R."/>
        </authorList>
    </citation>
    <scope>NUCLEOTIDE SEQUENCE</scope>
</reference>
<proteinExistence type="inferred from homology"/>
<dbReference type="GO" id="GO:0000226">
    <property type="term" value="P:microtubule cytoskeleton organization"/>
    <property type="evidence" value="ECO:0007669"/>
    <property type="project" value="InterPro"/>
</dbReference>
<dbReference type="EnsemblPlants" id="LPERR11G14050.1">
    <property type="protein sequence ID" value="LPERR11G14050.1"/>
    <property type="gene ID" value="LPERR11G14050"/>
</dbReference>
<evidence type="ECO:0000256" key="3">
    <source>
        <dbReference type="ARBA" id="ARBA00022490"/>
    </source>
</evidence>
<dbReference type="InterPro" id="IPR027329">
    <property type="entry name" value="TPX2_C"/>
</dbReference>
<protein>
    <recommendedName>
        <fullName evidence="7">TPX2 C-terminal domain-containing protein</fullName>
    </recommendedName>
</protein>
<feature type="compositionally biased region" description="Polar residues" evidence="6">
    <location>
        <begin position="314"/>
        <end position="323"/>
    </location>
</feature>
<reference evidence="8 9" key="1">
    <citation type="submission" date="2012-08" db="EMBL/GenBank/DDBJ databases">
        <title>Oryza genome evolution.</title>
        <authorList>
            <person name="Wing R.A."/>
        </authorList>
    </citation>
    <scope>NUCLEOTIDE SEQUENCE</scope>
</reference>
<dbReference type="Gramene" id="LPERR11G14050.1">
    <property type="protein sequence ID" value="LPERR11G14050.1"/>
    <property type="gene ID" value="LPERR11G14050"/>
</dbReference>
<feature type="compositionally biased region" description="Polar residues" evidence="6">
    <location>
        <begin position="183"/>
        <end position="200"/>
    </location>
</feature>
<name>A0A0D9XTD2_9ORYZ</name>
<dbReference type="Pfam" id="PF06886">
    <property type="entry name" value="TPX2"/>
    <property type="match status" value="1"/>
</dbReference>
<dbReference type="PANTHER" id="PTHR46372:SF2">
    <property type="entry name" value="PROTEIN WVD2-LIKE 3"/>
    <property type="match status" value="1"/>
</dbReference>
<feature type="compositionally biased region" description="Polar residues" evidence="6">
    <location>
        <begin position="213"/>
        <end position="223"/>
    </location>
</feature>
<keyword evidence="3" id="KW-0963">Cytoplasm</keyword>
<feature type="compositionally biased region" description="Basic residues" evidence="6">
    <location>
        <begin position="292"/>
        <end position="301"/>
    </location>
</feature>
<comment type="similarity">
    <text evidence="2">Belongs to the TPX2 family.</text>
</comment>
<dbReference type="GO" id="GO:0005874">
    <property type="term" value="C:microtubule"/>
    <property type="evidence" value="ECO:0007669"/>
    <property type="project" value="UniProtKB-KW"/>
</dbReference>
<feature type="compositionally biased region" description="Basic and acidic residues" evidence="6">
    <location>
        <begin position="240"/>
        <end position="254"/>
    </location>
</feature>
<accession>A0A0D9XTD2</accession>
<sequence>MEGDEVKVNGVVEEVVAEDYVVVKAAGEDGGAAAAVEGDLAGGEAAVEVATGGSEAVAAGVAAVKKGGSGGAAAAAARKAKPVVANGKVVSTGAPAAARGKKPVLSQSSSFPARGAVAKKDGAAAAKPVKSEGKVAAAAAVPNGSEKAAAGRAVEKKVNPARVAAARRSLPAKSGSEEAAPNDATSEAQESNENSTNALEQTLPGKMEDDVHSTTSSTNTPRTAQRKSAAAAAAGFSFRLQERAEKRKEESQEAEIKLLRKSLTFKATPMPSFYKEQPPKVELKKIPPTRARSPKLGRHKPNSVTAASADGSVSCESPRSITNLAKVIESAENNKPRVTARKPAQRSVTKTPSQASATGKTETKPLVAKQKSSNTKPKAPRAKVEQLQDNLDDIPPEETTGPEGHTGEHGVEDDATGPDRAATLVASNEVPVQG</sequence>
<dbReference type="eggNOG" id="ENOG502QTFB">
    <property type="taxonomic scope" value="Eukaryota"/>
</dbReference>
<feature type="domain" description="TPX2 C-terminal" evidence="7">
    <location>
        <begin position="240"/>
        <end position="286"/>
    </location>
</feature>
<dbReference type="STRING" id="77586.A0A0D9XTD2"/>
<evidence type="ECO:0000313" key="9">
    <source>
        <dbReference type="Proteomes" id="UP000032180"/>
    </source>
</evidence>
<dbReference type="PANTHER" id="PTHR46372">
    <property type="entry name" value="PROTEIN WVD2-LIKE 3"/>
    <property type="match status" value="1"/>
</dbReference>
<keyword evidence="5" id="KW-0206">Cytoskeleton</keyword>
<dbReference type="InterPro" id="IPR044806">
    <property type="entry name" value="WVD2/WDL1-4"/>
</dbReference>
<feature type="compositionally biased region" description="Polar residues" evidence="6">
    <location>
        <begin position="346"/>
        <end position="360"/>
    </location>
</feature>
<comment type="subcellular location">
    <subcellularLocation>
        <location evidence="1">Cytoplasm</location>
        <location evidence="1">Cytoskeleton</location>
    </subcellularLocation>
</comment>
<evidence type="ECO:0000256" key="5">
    <source>
        <dbReference type="ARBA" id="ARBA00023212"/>
    </source>
</evidence>
<feature type="region of interest" description="Disordered" evidence="6">
    <location>
        <begin position="95"/>
        <end position="254"/>
    </location>
</feature>
<organism evidence="8 9">
    <name type="scientific">Leersia perrieri</name>
    <dbReference type="NCBI Taxonomy" id="77586"/>
    <lineage>
        <taxon>Eukaryota</taxon>
        <taxon>Viridiplantae</taxon>
        <taxon>Streptophyta</taxon>
        <taxon>Embryophyta</taxon>
        <taxon>Tracheophyta</taxon>
        <taxon>Spermatophyta</taxon>
        <taxon>Magnoliopsida</taxon>
        <taxon>Liliopsida</taxon>
        <taxon>Poales</taxon>
        <taxon>Poaceae</taxon>
        <taxon>BOP clade</taxon>
        <taxon>Oryzoideae</taxon>
        <taxon>Oryzeae</taxon>
        <taxon>Oryzinae</taxon>
        <taxon>Leersia</taxon>
    </lineage>
</organism>
<keyword evidence="4" id="KW-0493">Microtubule</keyword>
<evidence type="ECO:0000259" key="7">
    <source>
        <dbReference type="Pfam" id="PF06886"/>
    </source>
</evidence>
<evidence type="ECO:0000256" key="4">
    <source>
        <dbReference type="ARBA" id="ARBA00022701"/>
    </source>
</evidence>
<feature type="region of interest" description="Disordered" evidence="6">
    <location>
        <begin position="269"/>
        <end position="434"/>
    </location>
</feature>
<dbReference type="Proteomes" id="UP000032180">
    <property type="component" value="Chromosome 11"/>
</dbReference>
<dbReference type="GO" id="GO:0008017">
    <property type="term" value="F:microtubule binding"/>
    <property type="evidence" value="ECO:0007669"/>
    <property type="project" value="InterPro"/>
</dbReference>
<dbReference type="AlphaFoldDB" id="A0A0D9XTD2"/>
<evidence type="ECO:0000256" key="1">
    <source>
        <dbReference type="ARBA" id="ARBA00004245"/>
    </source>
</evidence>
<dbReference type="HOGENOM" id="CLU_040103_1_0_1"/>
<evidence type="ECO:0000313" key="8">
    <source>
        <dbReference type="EnsemblPlants" id="LPERR11G14050.1"/>
    </source>
</evidence>
<evidence type="ECO:0000256" key="6">
    <source>
        <dbReference type="SAM" id="MobiDB-lite"/>
    </source>
</evidence>
<evidence type="ECO:0000256" key="2">
    <source>
        <dbReference type="ARBA" id="ARBA00005885"/>
    </source>
</evidence>
<keyword evidence="9" id="KW-1185">Reference proteome</keyword>
<reference evidence="8" key="3">
    <citation type="submission" date="2015-04" db="UniProtKB">
        <authorList>
            <consortium name="EnsemblPlants"/>
        </authorList>
    </citation>
    <scope>IDENTIFICATION</scope>
</reference>